<dbReference type="CDD" id="cd01948">
    <property type="entry name" value="EAL"/>
    <property type="match status" value="1"/>
</dbReference>
<protein>
    <submittedName>
        <fullName evidence="2">Signaling protein</fullName>
    </submittedName>
</protein>
<dbReference type="PROSITE" id="PS50883">
    <property type="entry name" value="EAL"/>
    <property type="match status" value="1"/>
</dbReference>
<reference evidence="2" key="1">
    <citation type="journal article" date="2012" name="PLoS ONE">
        <title>Gene sets for utilization of primary and secondary nutrition supplies in the distal gut of endangered iberian lynx.</title>
        <authorList>
            <person name="Alcaide M."/>
            <person name="Messina E."/>
            <person name="Richter M."/>
            <person name="Bargiela R."/>
            <person name="Peplies J."/>
            <person name="Huws S.A."/>
            <person name="Newbold C.J."/>
            <person name="Golyshin P.N."/>
            <person name="Simon M.A."/>
            <person name="Lopez G."/>
            <person name="Yakimov M.M."/>
            <person name="Ferrer M."/>
        </authorList>
    </citation>
    <scope>NUCLEOTIDE SEQUENCE</scope>
</reference>
<dbReference type="SUPFAM" id="SSF141868">
    <property type="entry name" value="EAL domain-like"/>
    <property type="match status" value="1"/>
</dbReference>
<dbReference type="SMART" id="SM00052">
    <property type="entry name" value="EAL"/>
    <property type="match status" value="1"/>
</dbReference>
<dbReference type="AlphaFoldDB" id="J9G4T2"/>
<dbReference type="InterPro" id="IPR001633">
    <property type="entry name" value="EAL_dom"/>
</dbReference>
<dbReference type="InterPro" id="IPR035919">
    <property type="entry name" value="EAL_sf"/>
</dbReference>
<gene>
    <name evidence="2" type="ORF">EVA_09674</name>
</gene>
<dbReference type="Gene3D" id="3.20.20.450">
    <property type="entry name" value="EAL domain"/>
    <property type="match status" value="1"/>
</dbReference>
<dbReference type="GO" id="GO:0071111">
    <property type="term" value="F:cyclic-guanylate-specific phosphodiesterase activity"/>
    <property type="evidence" value="ECO:0007669"/>
    <property type="project" value="InterPro"/>
</dbReference>
<evidence type="ECO:0000259" key="1">
    <source>
        <dbReference type="PROSITE" id="PS50883"/>
    </source>
</evidence>
<comment type="caution">
    <text evidence="2">The sequence shown here is derived from an EMBL/GenBank/DDBJ whole genome shotgun (WGS) entry which is preliminary data.</text>
</comment>
<organism evidence="2">
    <name type="scientific">gut metagenome</name>
    <dbReference type="NCBI Taxonomy" id="749906"/>
    <lineage>
        <taxon>unclassified sequences</taxon>
        <taxon>metagenomes</taxon>
        <taxon>organismal metagenomes</taxon>
    </lineage>
</organism>
<dbReference type="PANTHER" id="PTHR33121">
    <property type="entry name" value="CYCLIC DI-GMP PHOSPHODIESTERASE PDEF"/>
    <property type="match status" value="1"/>
</dbReference>
<evidence type="ECO:0000313" key="2">
    <source>
        <dbReference type="EMBL" id="EJX02222.1"/>
    </source>
</evidence>
<dbReference type="EMBL" id="AMCI01002638">
    <property type="protein sequence ID" value="EJX02222.1"/>
    <property type="molecule type" value="Genomic_DNA"/>
</dbReference>
<dbReference type="PANTHER" id="PTHR33121:SF70">
    <property type="entry name" value="SIGNALING PROTEIN YKOW"/>
    <property type="match status" value="1"/>
</dbReference>
<proteinExistence type="predicted"/>
<accession>J9G4T2</accession>
<sequence length="164" mass="18641">MPVSMNLARPSLEIPYLLQHMKRLCLKYGVDPQEIELEITETSLLHNVSHVQHFIESAKTLGFRCAIDDFGVGYSSLGCLHELTVDDIKFDRSFFVHLEKAKSRLIVRSMARLAKMLGCTTVAEGIETRAQLDLLRGVECDLVQGFVFYRPMTVEDFEKIAFEA</sequence>
<dbReference type="Pfam" id="PF00563">
    <property type="entry name" value="EAL"/>
    <property type="match status" value="1"/>
</dbReference>
<feature type="domain" description="EAL" evidence="1">
    <location>
        <begin position="1"/>
        <end position="164"/>
    </location>
</feature>
<name>J9G4T2_9ZZZZ</name>
<dbReference type="InterPro" id="IPR050706">
    <property type="entry name" value="Cyclic-di-GMP_PDE-like"/>
</dbReference>